<keyword evidence="4" id="KW-0997">Cell inner membrane</keyword>
<keyword evidence="5 9" id="KW-0812">Transmembrane</keyword>
<evidence type="ECO:0000313" key="11">
    <source>
        <dbReference type="Proteomes" id="UP000325289"/>
    </source>
</evidence>
<dbReference type="RefSeq" id="WP_149754373.1">
    <property type="nucleotide sequence ID" value="NZ_FOMS01000001.1"/>
</dbReference>
<accession>A0A1I1TI56</accession>
<name>A0A1I1TI56_9RHOB</name>
<organism evidence="10 11">
    <name type="scientific">Roseivivax sediminis</name>
    <dbReference type="NCBI Taxonomy" id="936889"/>
    <lineage>
        <taxon>Bacteria</taxon>
        <taxon>Pseudomonadati</taxon>
        <taxon>Pseudomonadota</taxon>
        <taxon>Alphaproteobacteria</taxon>
        <taxon>Rhodobacterales</taxon>
        <taxon>Roseobacteraceae</taxon>
        <taxon>Roseivivax</taxon>
    </lineage>
</organism>
<evidence type="ECO:0000256" key="8">
    <source>
        <dbReference type="ARBA" id="ARBA00035655"/>
    </source>
</evidence>
<proteinExistence type="inferred from homology"/>
<dbReference type="EMBL" id="FOMS01000001">
    <property type="protein sequence ID" value="SFD56828.1"/>
    <property type="molecule type" value="Genomic_DNA"/>
</dbReference>
<evidence type="ECO:0000256" key="1">
    <source>
        <dbReference type="ARBA" id="ARBA00004429"/>
    </source>
</evidence>
<evidence type="ECO:0000313" key="10">
    <source>
        <dbReference type="EMBL" id="SFD56828.1"/>
    </source>
</evidence>
<dbReference type="Proteomes" id="UP000325289">
    <property type="component" value="Unassembled WGS sequence"/>
</dbReference>
<evidence type="ECO:0008006" key="12">
    <source>
        <dbReference type="Google" id="ProtNLM"/>
    </source>
</evidence>
<feature type="transmembrane region" description="Helical" evidence="9">
    <location>
        <begin position="124"/>
        <end position="142"/>
    </location>
</feature>
<evidence type="ECO:0000256" key="9">
    <source>
        <dbReference type="SAM" id="Phobius"/>
    </source>
</evidence>
<reference evidence="10 11" key="1">
    <citation type="submission" date="2016-10" db="EMBL/GenBank/DDBJ databases">
        <authorList>
            <person name="Varghese N."/>
            <person name="Submissions S."/>
        </authorList>
    </citation>
    <scope>NUCLEOTIDE SEQUENCE [LARGE SCALE GENOMIC DNA]</scope>
    <source>
        <strain evidence="11">YIM D21,KCTC 23444,ACCC 10710</strain>
    </source>
</reference>
<protein>
    <recommendedName>
        <fullName evidence="12">Sulphur transport domain-containing protein</fullName>
    </recommendedName>
</protein>
<keyword evidence="2" id="KW-0813">Transport</keyword>
<evidence type="ECO:0000256" key="7">
    <source>
        <dbReference type="ARBA" id="ARBA00023136"/>
    </source>
</evidence>
<evidence type="ECO:0000256" key="6">
    <source>
        <dbReference type="ARBA" id="ARBA00022989"/>
    </source>
</evidence>
<gene>
    <name evidence="10" type="ORF">SAMN04515678_101599</name>
</gene>
<dbReference type="PANTHER" id="PTHR30574:SF1">
    <property type="entry name" value="SULPHUR TRANSPORT DOMAIN-CONTAINING PROTEIN"/>
    <property type="match status" value="1"/>
</dbReference>
<keyword evidence="3" id="KW-1003">Cell membrane</keyword>
<dbReference type="AlphaFoldDB" id="A0A1I1TI56"/>
<comment type="similarity">
    <text evidence="8">Belongs to the TsuA/YedE (TC 9.B.102) family.</text>
</comment>
<feature type="transmembrane region" description="Helical" evidence="9">
    <location>
        <begin position="12"/>
        <end position="36"/>
    </location>
</feature>
<evidence type="ECO:0000256" key="4">
    <source>
        <dbReference type="ARBA" id="ARBA00022519"/>
    </source>
</evidence>
<keyword evidence="11" id="KW-1185">Reference proteome</keyword>
<keyword evidence="7 9" id="KW-0472">Membrane</keyword>
<dbReference type="OrthoDB" id="9814020at2"/>
<dbReference type="GO" id="GO:0005886">
    <property type="term" value="C:plasma membrane"/>
    <property type="evidence" value="ECO:0007669"/>
    <property type="project" value="UniProtKB-SubCell"/>
</dbReference>
<evidence type="ECO:0000256" key="2">
    <source>
        <dbReference type="ARBA" id="ARBA00022448"/>
    </source>
</evidence>
<dbReference type="Pfam" id="PF04143">
    <property type="entry name" value="Sulf_transp"/>
    <property type="match status" value="1"/>
</dbReference>
<dbReference type="InterPro" id="IPR007272">
    <property type="entry name" value="Sulf_transp_TsuA/YedE"/>
</dbReference>
<evidence type="ECO:0000256" key="3">
    <source>
        <dbReference type="ARBA" id="ARBA00022475"/>
    </source>
</evidence>
<comment type="subcellular location">
    <subcellularLocation>
        <location evidence="1">Cell inner membrane</location>
        <topology evidence="1">Multi-pass membrane protein</topology>
    </subcellularLocation>
</comment>
<evidence type="ECO:0000256" key="5">
    <source>
        <dbReference type="ARBA" id="ARBA00022692"/>
    </source>
</evidence>
<keyword evidence="6 9" id="KW-1133">Transmembrane helix</keyword>
<feature type="transmembrane region" description="Helical" evidence="9">
    <location>
        <begin position="57"/>
        <end position="75"/>
    </location>
</feature>
<sequence length="146" mass="14432">MELDTVTAFTPVASLAGGILIGLSAVMVMAIFGRIAGISGITRGALGAITGGPDARWRIGFVVGLLAAPFAYALWAGDLPAQTVPGNLPAMAAAGLIVGTGTAIGSGCTSGHGVCGLARLSPRSLAAVATFMGTAIVTVFVLRHLI</sequence>
<dbReference type="PANTHER" id="PTHR30574">
    <property type="entry name" value="INNER MEMBRANE PROTEIN YEDE"/>
    <property type="match status" value="1"/>
</dbReference>